<dbReference type="Pfam" id="PF20241">
    <property type="entry name" value="DUF6598"/>
    <property type="match status" value="1"/>
</dbReference>
<dbReference type="PANTHER" id="PTHR33065:SF211">
    <property type="entry name" value="DUF6598 DOMAIN-CONTAINING PROTEIN"/>
    <property type="match status" value="1"/>
</dbReference>
<reference evidence="3" key="1">
    <citation type="submission" date="2015-06" db="UniProtKB">
        <authorList>
            <consortium name="EnsemblPlants"/>
        </authorList>
    </citation>
    <scope>IDENTIFICATION</scope>
</reference>
<accession>M8AZT3</accession>
<protein>
    <recommendedName>
        <fullName evidence="2">DUF6598 domain-containing protein</fullName>
    </recommendedName>
</protein>
<proteinExistence type="predicted"/>
<feature type="region of interest" description="Disordered" evidence="1">
    <location>
        <begin position="66"/>
        <end position="111"/>
    </location>
</feature>
<dbReference type="AlphaFoldDB" id="M8AZT3"/>
<feature type="region of interest" description="Disordered" evidence="1">
    <location>
        <begin position="1"/>
        <end position="52"/>
    </location>
</feature>
<evidence type="ECO:0000259" key="2">
    <source>
        <dbReference type="Pfam" id="PF20241"/>
    </source>
</evidence>
<dbReference type="EnsemblPlants" id="EMT06864">
    <property type="protein sequence ID" value="EMT06864"/>
    <property type="gene ID" value="F775_24156"/>
</dbReference>
<sequence>MAGKIDEKRRAKSGGTHVATSSTAAPPRQSKAALSGSGAPIKEKMSTKSGTLPLLRSRVATFGASIETAPPLPRSRVASVAEFSPNKENRRRTNSCSTQAATSPTAVPPHQSKVAICGSGATIQEKTRSKSCSTQAAASSTAPPFHQSRVHMSVSGVPNKQKRRTKSHSTQADASSMDPPLHQSRVPMSVSGVSVEEKRRTKSLMPKPPRRSKVALTTNGRPVDGVRRADVIEYYKHSDGSIYRQTDFLSKLYRVHDTNETELEPMMRSEPSDGCSLNWRPCERHADCTMMQIFSLKLAYPPAGDQVKVYGFMAVRDTRDHLRNYIFNRTRDDPFIVEQEDGFIQLSGPKRGIWWYDKQLVEFDMRIKRGENEADDLQLIDGAVWFYDGCSPHARVLTQRIDGDYGSVDISYALLQMAMEATVQIAVSELDRDIGLLVRAFYVSDLLHQGM</sequence>
<dbReference type="InterPro" id="IPR046533">
    <property type="entry name" value="DUF6598"/>
</dbReference>
<evidence type="ECO:0000313" key="3">
    <source>
        <dbReference type="EnsemblPlants" id="EMT06864"/>
    </source>
</evidence>
<dbReference type="PANTHER" id="PTHR33065">
    <property type="entry name" value="OS07G0486400 PROTEIN"/>
    <property type="match status" value="1"/>
</dbReference>
<feature type="domain" description="DUF6598" evidence="2">
    <location>
        <begin position="290"/>
        <end position="434"/>
    </location>
</feature>
<name>M8AZT3_AEGTA</name>
<organism evidence="3">
    <name type="scientific">Aegilops tauschii</name>
    <name type="common">Tausch's goatgrass</name>
    <name type="synonym">Aegilops squarrosa</name>
    <dbReference type="NCBI Taxonomy" id="37682"/>
    <lineage>
        <taxon>Eukaryota</taxon>
        <taxon>Viridiplantae</taxon>
        <taxon>Streptophyta</taxon>
        <taxon>Embryophyta</taxon>
        <taxon>Tracheophyta</taxon>
        <taxon>Spermatophyta</taxon>
        <taxon>Magnoliopsida</taxon>
        <taxon>Liliopsida</taxon>
        <taxon>Poales</taxon>
        <taxon>Poaceae</taxon>
        <taxon>BOP clade</taxon>
        <taxon>Pooideae</taxon>
        <taxon>Triticodae</taxon>
        <taxon>Triticeae</taxon>
        <taxon>Triticinae</taxon>
        <taxon>Aegilops</taxon>
    </lineage>
</organism>
<feature type="region of interest" description="Disordered" evidence="1">
    <location>
        <begin position="127"/>
        <end position="217"/>
    </location>
</feature>
<feature type="compositionally biased region" description="Low complexity" evidence="1">
    <location>
        <begin position="130"/>
        <end position="142"/>
    </location>
</feature>
<feature type="compositionally biased region" description="Polar residues" evidence="1">
    <location>
        <begin position="94"/>
        <end position="105"/>
    </location>
</feature>
<evidence type="ECO:0000256" key="1">
    <source>
        <dbReference type="SAM" id="MobiDB-lite"/>
    </source>
</evidence>
<dbReference type="OMA" id="FIVEQED"/>